<dbReference type="EMBL" id="VHII01000006">
    <property type="protein sequence ID" value="KAF1388971.1"/>
    <property type="molecule type" value="Genomic_DNA"/>
</dbReference>
<accession>A0A6A5EI62</accession>
<feature type="compositionally biased region" description="Polar residues" evidence="1">
    <location>
        <begin position="1"/>
        <end position="11"/>
    </location>
</feature>
<organism evidence="2 3">
    <name type="scientific">Perca fluviatilis</name>
    <name type="common">European perch</name>
    <dbReference type="NCBI Taxonomy" id="8168"/>
    <lineage>
        <taxon>Eukaryota</taxon>
        <taxon>Metazoa</taxon>
        <taxon>Chordata</taxon>
        <taxon>Craniata</taxon>
        <taxon>Vertebrata</taxon>
        <taxon>Euteleostomi</taxon>
        <taxon>Actinopterygii</taxon>
        <taxon>Neopterygii</taxon>
        <taxon>Teleostei</taxon>
        <taxon>Neoteleostei</taxon>
        <taxon>Acanthomorphata</taxon>
        <taxon>Eupercaria</taxon>
        <taxon>Perciformes</taxon>
        <taxon>Percoidei</taxon>
        <taxon>Percidae</taxon>
        <taxon>Percinae</taxon>
        <taxon>Perca</taxon>
    </lineage>
</organism>
<evidence type="ECO:0000313" key="3">
    <source>
        <dbReference type="Proteomes" id="UP000465112"/>
    </source>
</evidence>
<proteinExistence type="predicted"/>
<protein>
    <submittedName>
        <fullName evidence="2">Uncharacterized protein</fullName>
    </submittedName>
</protein>
<sequence>MNCSEGWSRQLQLRPPPKRLIEDRTPPCIHPPPPLLNTSPTNQLTFSLHWFDWPKHVEQQVFHQLKKKKR</sequence>
<name>A0A6A5EI62_PERFL</name>
<reference evidence="2 3" key="1">
    <citation type="submission" date="2019-06" db="EMBL/GenBank/DDBJ databases">
        <title>A chromosome-scale genome assembly of the European perch, Perca fluviatilis.</title>
        <authorList>
            <person name="Roques C."/>
            <person name="Zahm M."/>
            <person name="Cabau C."/>
            <person name="Klopp C."/>
            <person name="Bouchez O."/>
            <person name="Donnadieu C."/>
            <person name="Kuhl H."/>
            <person name="Gislard M."/>
            <person name="Guendouz S."/>
            <person name="Journot L."/>
            <person name="Haffray P."/>
            <person name="Bestin A."/>
            <person name="Morvezen R."/>
            <person name="Feron R."/>
            <person name="Wen M."/>
            <person name="Jouanno E."/>
            <person name="Herpin A."/>
            <person name="Schartl M."/>
            <person name="Postlethwait J."/>
            <person name="Schaerlinger B."/>
            <person name="Chardard D."/>
            <person name="Lecocq T."/>
            <person name="Poncet C."/>
            <person name="Jaffrelo L."/>
            <person name="Lampietro C."/>
            <person name="Guiguen Y."/>
        </authorList>
    </citation>
    <scope>NUCLEOTIDE SEQUENCE [LARGE SCALE GENOMIC DNA]</scope>
    <source>
        <tissue evidence="2">Blood</tissue>
    </source>
</reference>
<evidence type="ECO:0000256" key="1">
    <source>
        <dbReference type="SAM" id="MobiDB-lite"/>
    </source>
</evidence>
<dbReference type="AlphaFoldDB" id="A0A6A5EI62"/>
<keyword evidence="3" id="KW-1185">Reference proteome</keyword>
<gene>
    <name evidence="2" type="ORF">PFLUV_G00068460</name>
</gene>
<dbReference type="Proteomes" id="UP000465112">
    <property type="component" value="Chromosome 6"/>
</dbReference>
<evidence type="ECO:0000313" key="2">
    <source>
        <dbReference type="EMBL" id="KAF1388971.1"/>
    </source>
</evidence>
<comment type="caution">
    <text evidence="2">The sequence shown here is derived from an EMBL/GenBank/DDBJ whole genome shotgun (WGS) entry which is preliminary data.</text>
</comment>
<feature type="region of interest" description="Disordered" evidence="1">
    <location>
        <begin position="1"/>
        <end position="34"/>
    </location>
</feature>